<evidence type="ECO:0000313" key="3">
    <source>
        <dbReference type="Proteomes" id="UP001222325"/>
    </source>
</evidence>
<feature type="region of interest" description="Disordered" evidence="1">
    <location>
        <begin position="279"/>
        <end position="343"/>
    </location>
</feature>
<organism evidence="2 3">
    <name type="scientific">Mycena belliarum</name>
    <dbReference type="NCBI Taxonomy" id="1033014"/>
    <lineage>
        <taxon>Eukaryota</taxon>
        <taxon>Fungi</taxon>
        <taxon>Dikarya</taxon>
        <taxon>Basidiomycota</taxon>
        <taxon>Agaricomycotina</taxon>
        <taxon>Agaricomycetes</taxon>
        <taxon>Agaricomycetidae</taxon>
        <taxon>Agaricales</taxon>
        <taxon>Marasmiineae</taxon>
        <taxon>Mycenaceae</taxon>
        <taxon>Mycena</taxon>
    </lineage>
</organism>
<feature type="compositionally biased region" description="Polar residues" evidence="1">
    <location>
        <begin position="93"/>
        <end position="102"/>
    </location>
</feature>
<accession>A0AAD6XRJ4</accession>
<feature type="region of interest" description="Disordered" evidence="1">
    <location>
        <begin position="223"/>
        <end position="255"/>
    </location>
</feature>
<protein>
    <submittedName>
        <fullName evidence="2">Uncharacterized protein</fullName>
    </submittedName>
</protein>
<comment type="caution">
    <text evidence="2">The sequence shown here is derived from an EMBL/GenBank/DDBJ whole genome shotgun (WGS) entry which is preliminary data.</text>
</comment>
<evidence type="ECO:0000313" key="2">
    <source>
        <dbReference type="EMBL" id="KAJ7087593.1"/>
    </source>
</evidence>
<name>A0AAD6XRJ4_9AGAR</name>
<feature type="compositionally biased region" description="Basic and acidic residues" evidence="1">
    <location>
        <begin position="325"/>
        <end position="338"/>
    </location>
</feature>
<sequence>MHRPPSILRDCRWRCRHRGKLLWFQATEAPLGAIFGDTPGRVARHLALAAGSEYISNFGICESAEIEWPRARASKRARTSTSAARSDGVPPTASGQPKSNSRLVHKAAVERAILLHDLDTLNNKRAAFKWWRSHSEQELSKISDEISSGKRIIGSRRLLSWRRTAILELLRARTVDIFASSESRLLTLPAESKHSEDKARGCVKRDMDESVLRKSRLLLICSSSSRPQSRTSSHHANRRRASPMPLAHSRTRSKTLATSALDARNAVDARSTAFCTTLSKTSPAPSAASAVRTSRKLRRVPHHTRGRPRIRRRRRPHTVRASRASADRPRAATRRDVPSVRAGRTAGRRHMRTLGRPFAATSRPHARCQLALGSSPAAILAAVPAARRHPALRAVRIPARIASWDPDRPWMHARPAPCAPSVHDSLTARAADGCDGAHEP</sequence>
<feature type="compositionally biased region" description="Basic residues" evidence="1">
    <location>
        <begin position="293"/>
        <end position="320"/>
    </location>
</feature>
<proteinExistence type="predicted"/>
<keyword evidence="3" id="KW-1185">Reference proteome</keyword>
<dbReference type="EMBL" id="JARJCN010000028">
    <property type="protein sequence ID" value="KAJ7087593.1"/>
    <property type="molecule type" value="Genomic_DNA"/>
</dbReference>
<dbReference type="AlphaFoldDB" id="A0AAD6XRJ4"/>
<reference evidence="2" key="1">
    <citation type="submission" date="2023-03" db="EMBL/GenBank/DDBJ databases">
        <title>Massive genome expansion in bonnet fungi (Mycena s.s.) driven by repeated elements and novel gene families across ecological guilds.</title>
        <authorList>
            <consortium name="Lawrence Berkeley National Laboratory"/>
            <person name="Harder C.B."/>
            <person name="Miyauchi S."/>
            <person name="Viragh M."/>
            <person name="Kuo A."/>
            <person name="Thoen E."/>
            <person name="Andreopoulos B."/>
            <person name="Lu D."/>
            <person name="Skrede I."/>
            <person name="Drula E."/>
            <person name="Henrissat B."/>
            <person name="Morin E."/>
            <person name="Kohler A."/>
            <person name="Barry K."/>
            <person name="LaButti K."/>
            <person name="Morin E."/>
            <person name="Salamov A."/>
            <person name="Lipzen A."/>
            <person name="Mereny Z."/>
            <person name="Hegedus B."/>
            <person name="Baldrian P."/>
            <person name="Stursova M."/>
            <person name="Weitz H."/>
            <person name="Taylor A."/>
            <person name="Grigoriev I.V."/>
            <person name="Nagy L.G."/>
            <person name="Martin F."/>
            <person name="Kauserud H."/>
        </authorList>
    </citation>
    <scope>NUCLEOTIDE SEQUENCE</scope>
    <source>
        <strain evidence="2">CBHHK173m</strain>
    </source>
</reference>
<feature type="compositionally biased region" description="Basic residues" evidence="1">
    <location>
        <begin position="232"/>
        <end position="241"/>
    </location>
</feature>
<feature type="region of interest" description="Disordered" evidence="1">
    <location>
        <begin position="77"/>
        <end position="102"/>
    </location>
</feature>
<dbReference type="Proteomes" id="UP001222325">
    <property type="component" value="Unassembled WGS sequence"/>
</dbReference>
<gene>
    <name evidence="2" type="ORF">B0H15DRAFT_298383</name>
</gene>
<evidence type="ECO:0000256" key="1">
    <source>
        <dbReference type="SAM" id="MobiDB-lite"/>
    </source>
</evidence>